<accession>A0ABQ6LMV1</accession>
<dbReference type="EMBL" id="BSYI01000011">
    <property type="protein sequence ID" value="GMG82528.1"/>
    <property type="molecule type" value="Genomic_DNA"/>
</dbReference>
<dbReference type="Proteomes" id="UP001239909">
    <property type="component" value="Unassembled WGS sequence"/>
</dbReference>
<name>A0ABQ6LMV1_9RHOB</name>
<dbReference type="SUPFAM" id="SSF52096">
    <property type="entry name" value="ClpP/crotonase"/>
    <property type="match status" value="1"/>
</dbReference>
<gene>
    <name evidence="2" type="primary">paaG_1</name>
    <name evidence="2" type="ORF">LNKW23_17410</name>
</gene>
<dbReference type="Pfam" id="PF00378">
    <property type="entry name" value="ECH_1"/>
    <property type="match status" value="1"/>
</dbReference>
<comment type="similarity">
    <text evidence="1">Belongs to the enoyl-CoA hydratase/isomerase family.</text>
</comment>
<proteinExistence type="inferred from homology"/>
<keyword evidence="3" id="KW-1185">Reference proteome</keyword>
<evidence type="ECO:0000256" key="1">
    <source>
        <dbReference type="ARBA" id="ARBA00005254"/>
    </source>
</evidence>
<sequence>MQDGAEADREGEESILYACSDGLARITLNRPEKMNSLTAPMRAALAEALDRGAAEARAILLTGAGRGFCAGQDLGDASDFENLDLDRTLREEYEPLLTRITEAPVPVICAVNGVAAGAGANIALAADIVIAARSARFIEAFARIGLIPDAGGTYWLPRLVGKARAMGMCLLAEPVTAAQAAEWGLIWDVVEDDALEARAEALGRRLAEGPTLALRLAKQALLASAANDLETQLGLEARLQGEAGRSRDFMEGVTAFLEKRAPRFEGR</sequence>
<dbReference type="InterPro" id="IPR001753">
    <property type="entry name" value="Enoyl-CoA_hydra/iso"/>
</dbReference>
<organism evidence="2 3">
    <name type="scientific">Paralimibaculum aggregatum</name>
    <dbReference type="NCBI Taxonomy" id="3036245"/>
    <lineage>
        <taxon>Bacteria</taxon>
        <taxon>Pseudomonadati</taxon>
        <taxon>Pseudomonadota</taxon>
        <taxon>Alphaproteobacteria</taxon>
        <taxon>Rhodobacterales</taxon>
        <taxon>Paracoccaceae</taxon>
        <taxon>Paralimibaculum</taxon>
    </lineage>
</organism>
<evidence type="ECO:0000313" key="3">
    <source>
        <dbReference type="Proteomes" id="UP001239909"/>
    </source>
</evidence>
<dbReference type="InterPro" id="IPR014748">
    <property type="entry name" value="Enoyl-CoA_hydra_C"/>
</dbReference>
<dbReference type="RefSeq" id="WP_285671311.1">
    <property type="nucleotide sequence ID" value="NZ_BSYI01000011.1"/>
</dbReference>
<dbReference type="PANTHER" id="PTHR43459:SF1">
    <property type="entry name" value="EG:BACN32G11.4 PROTEIN"/>
    <property type="match status" value="1"/>
</dbReference>
<protein>
    <submittedName>
        <fullName evidence="2">2-(1,2-epoxy-1,2-dihydrophenyl)acetyl-CoA isomerase PaaG</fullName>
    </submittedName>
</protein>
<dbReference type="CDD" id="cd06558">
    <property type="entry name" value="crotonase-like"/>
    <property type="match status" value="1"/>
</dbReference>
<dbReference type="PANTHER" id="PTHR43459">
    <property type="entry name" value="ENOYL-COA HYDRATASE"/>
    <property type="match status" value="1"/>
</dbReference>
<dbReference type="GO" id="GO:0016853">
    <property type="term" value="F:isomerase activity"/>
    <property type="evidence" value="ECO:0007669"/>
    <property type="project" value="UniProtKB-KW"/>
</dbReference>
<reference evidence="2 3" key="1">
    <citation type="submission" date="2023-04" db="EMBL/GenBank/DDBJ databases">
        <title>Marinoamorphus aggregata gen. nov., sp. Nov., isolate from tissue of brittle star Ophioplocus japonicus.</title>
        <authorList>
            <person name="Kawano K."/>
            <person name="Sawayama S."/>
            <person name="Nakagawa S."/>
        </authorList>
    </citation>
    <scope>NUCLEOTIDE SEQUENCE [LARGE SCALE GENOMIC DNA]</scope>
    <source>
        <strain evidence="2 3">NKW23</strain>
    </source>
</reference>
<dbReference type="InterPro" id="IPR029045">
    <property type="entry name" value="ClpP/crotonase-like_dom_sf"/>
</dbReference>
<evidence type="ECO:0000313" key="2">
    <source>
        <dbReference type="EMBL" id="GMG82528.1"/>
    </source>
</evidence>
<keyword evidence="2" id="KW-0413">Isomerase</keyword>
<comment type="caution">
    <text evidence="2">The sequence shown here is derived from an EMBL/GenBank/DDBJ whole genome shotgun (WGS) entry which is preliminary data.</text>
</comment>
<dbReference type="Gene3D" id="3.90.226.10">
    <property type="entry name" value="2-enoyl-CoA Hydratase, Chain A, domain 1"/>
    <property type="match status" value="1"/>
</dbReference>
<dbReference type="Gene3D" id="1.10.12.10">
    <property type="entry name" value="Lyase 2-enoyl-coa Hydratase, Chain A, domain 2"/>
    <property type="match status" value="1"/>
</dbReference>